<evidence type="ECO:0000313" key="7">
    <source>
        <dbReference type="EMBL" id="PRZ42699.1"/>
    </source>
</evidence>
<keyword evidence="3" id="KW-0804">Transcription</keyword>
<dbReference type="PANTHER" id="PTHR30055">
    <property type="entry name" value="HTH-TYPE TRANSCRIPTIONAL REGULATOR RUTR"/>
    <property type="match status" value="1"/>
</dbReference>
<dbReference type="AlphaFoldDB" id="A0A2T1A266"/>
<evidence type="ECO:0000256" key="3">
    <source>
        <dbReference type="ARBA" id="ARBA00023163"/>
    </source>
</evidence>
<accession>A0A2T1A266</accession>
<evidence type="ECO:0000259" key="6">
    <source>
        <dbReference type="PROSITE" id="PS50977"/>
    </source>
</evidence>
<dbReference type="Pfam" id="PF17932">
    <property type="entry name" value="TetR_C_24"/>
    <property type="match status" value="1"/>
</dbReference>
<dbReference type="SUPFAM" id="SSF48498">
    <property type="entry name" value="Tetracyclin repressor-like, C-terminal domain"/>
    <property type="match status" value="1"/>
</dbReference>
<feature type="DNA-binding region" description="H-T-H motif" evidence="4">
    <location>
        <begin position="51"/>
        <end position="70"/>
    </location>
</feature>
<dbReference type="EMBL" id="PVUE01000004">
    <property type="protein sequence ID" value="PRZ42699.1"/>
    <property type="molecule type" value="Genomic_DNA"/>
</dbReference>
<dbReference type="Gene3D" id="1.10.10.60">
    <property type="entry name" value="Homeodomain-like"/>
    <property type="match status" value="1"/>
</dbReference>
<proteinExistence type="predicted"/>
<keyword evidence="8" id="KW-1185">Reference proteome</keyword>
<protein>
    <submittedName>
        <fullName evidence="7">TetR family transcriptional regulator</fullName>
    </submittedName>
</protein>
<name>A0A2T1A266_9ACTN</name>
<comment type="caution">
    <text evidence="7">The sequence shown here is derived from an EMBL/GenBank/DDBJ whole genome shotgun (WGS) entry which is preliminary data.</text>
</comment>
<dbReference type="GO" id="GO:0000976">
    <property type="term" value="F:transcription cis-regulatory region binding"/>
    <property type="evidence" value="ECO:0007669"/>
    <property type="project" value="TreeGrafter"/>
</dbReference>
<organism evidence="7 8">
    <name type="scientific">Antricoccus suffuscus</name>
    <dbReference type="NCBI Taxonomy" id="1629062"/>
    <lineage>
        <taxon>Bacteria</taxon>
        <taxon>Bacillati</taxon>
        <taxon>Actinomycetota</taxon>
        <taxon>Actinomycetes</taxon>
        <taxon>Geodermatophilales</taxon>
        <taxon>Antricoccaceae</taxon>
        <taxon>Antricoccus</taxon>
    </lineage>
</organism>
<keyword evidence="1" id="KW-0805">Transcription regulation</keyword>
<dbReference type="InterPro" id="IPR050109">
    <property type="entry name" value="HTH-type_TetR-like_transc_reg"/>
</dbReference>
<dbReference type="PANTHER" id="PTHR30055:SF237">
    <property type="entry name" value="TRANSCRIPTIONAL REPRESSOR MCE3R"/>
    <property type="match status" value="1"/>
</dbReference>
<reference evidence="7 8" key="1">
    <citation type="submission" date="2018-03" db="EMBL/GenBank/DDBJ databases">
        <title>Genomic Encyclopedia of Archaeal and Bacterial Type Strains, Phase II (KMG-II): from individual species to whole genera.</title>
        <authorList>
            <person name="Goeker M."/>
        </authorList>
    </citation>
    <scope>NUCLEOTIDE SEQUENCE [LARGE SCALE GENOMIC DNA]</scope>
    <source>
        <strain evidence="7 8">DSM 100065</strain>
    </source>
</reference>
<gene>
    <name evidence="7" type="ORF">CLV47_10443</name>
</gene>
<evidence type="ECO:0000256" key="1">
    <source>
        <dbReference type="ARBA" id="ARBA00023015"/>
    </source>
</evidence>
<dbReference type="Pfam" id="PF00440">
    <property type="entry name" value="TetR_N"/>
    <property type="match status" value="1"/>
</dbReference>
<dbReference type="Gene3D" id="1.10.357.10">
    <property type="entry name" value="Tetracycline Repressor, domain 2"/>
    <property type="match status" value="1"/>
</dbReference>
<dbReference type="InterPro" id="IPR009057">
    <property type="entry name" value="Homeodomain-like_sf"/>
</dbReference>
<keyword evidence="2 4" id="KW-0238">DNA-binding</keyword>
<feature type="domain" description="HTH tetR-type" evidence="6">
    <location>
        <begin position="28"/>
        <end position="88"/>
    </location>
</feature>
<dbReference type="PROSITE" id="PS50977">
    <property type="entry name" value="HTH_TETR_2"/>
    <property type="match status" value="1"/>
</dbReference>
<dbReference type="PROSITE" id="PS01081">
    <property type="entry name" value="HTH_TETR_1"/>
    <property type="match status" value="1"/>
</dbReference>
<sequence length="214" mass="23019">MSTRAESSAESKQRDAPLAPVSRRTAKAARTDSLLNAASRLFADRGFHGVSIEQLAKAVGISGPALYRHFASKGALLAEVLRDISQRLLDGGMARVGDAGSPQEALHLLVDFHTDFSLTEPERIRVQDRDFANLSADAAHDVRHLQREYIELWVDVLQDCDPALDAPTARLKVQACFGLLNSTPHSARGGDRATTKAVLTEMALAALAAPPLTS</sequence>
<dbReference type="OrthoDB" id="9179041at2"/>
<evidence type="ECO:0000256" key="2">
    <source>
        <dbReference type="ARBA" id="ARBA00023125"/>
    </source>
</evidence>
<evidence type="ECO:0000256" key="4">
    <source>
        <dbReference type="PROSITE-ProRule" id="PRU00335"/>
    </source>
</evidence>
<feature type="region of interest" description="Disordered" evidence="5">
    <location>
        <begin position="1"/>
        <end position="25"/>
    </location>
</feature>
<dbReference type="RefSeq" id="WP_106348243.1">
    <property type="nucleotide sequence ID" value="NZ_PVUE01000004.1"/>
</dbReference>
<evidence type="ECO:0000313" key="8">
    <source>
        <dbReference type="Proteomes" id="UP000237752"/>
    </source>
</evidence>
<dbReference type="InterPro" id="IPR036271">
    <property type="entry name" value="Tet_transcr_reg_TetR-rel_C_sf"/>
</dbReference>
<dbReference type="FunFam" id="1.10.10.60:FF:000141">
    <property type="entry name" value="TetR family transcriptional regulator"/>
    <property type="match status" value="1"/>
</dbReference>
<dbReference type="Proteomes" id="UP000237752">
    <property type="component" value="Unassembled WGS sequence"/>
</dbReference>
<dbReference type="GO" id="GO:0003700">
    <property type="term" value="F:DNA-binding transcription factor activity"/>
    <property type="evidence" value="ECO:0007669"/>
    <property type="project" value="TreeGrafter"/>
</dbReference>
<dbReference type="InterPro" id="IPR041490">
    <property type="entry name" value="KstR2_TetR_C"/>
</dbReference>
<dbReference type="InterPro" id="IPR001647">
    <property type="entry name" value="HTH_TetR"/>
</dbReference>
<dbReference type="PRINTS" id="PR00455">
    <property type="entry name" value="HTHTETR"/>
</dbReference>
<dbReference type="InterPro" id="IPR023772">
    <property type="entry name" value="DNA-bd_HTH_TetR-type_CS"/>
</dbReference>
<evidence type="ECO:0000256" key="5">
    <source>
        <dbReference type="SAM" id="MobiDB-lite"/>
    </source>
</evidence>
<dbReference type="SUPFAM" id="SSF46689">
    <property type="entry name" value="Homeodomain-like"/>
    <property type="match status" value="1"/>
</dbReference>
<dbReference type="GO" id="GO:0045892">
    <property type="term" value="P:negative regulation of DNA-templated transcription"/>
    <property type="evidence" value="ECO:0007669"/>
    <property type="project" value="UniProtKB-ARBA"/>
</dbReference>